<keyword evidence="7" id="KW-1133">Transmembrane helix</keyword>
<evidence type="ECO:0000256" key="2">
    <source>
        <dbReference type="ARBA" id="ARBA00007688"/>
    </source>
</evidence>
<evidence type="ECO:0000256" key="1">
    <source>
        <dbReference type="ARBA" id="ARBA00004123"/>
    </source>
</evidence>
<evidence type="ECO:0000313" key="9">
    <source>
        <dbReference type="EMBL" id="CAD9667864.1"/>
    </source>
</evidence>
<dbReference type="FunFam" id="1.25.40.770:FF:000001">
    <property type="entry name" value="Transcription initiation factor TFIID subunit 6"/>
    <property type="match status" value="1"/>
</dbReference>
<dbReference type="InterPro" id="IPR037796">
    <property type="entry name" value="TAF6"/>
</dbReference>
<dbReference type="GO" id="GO:0003713">
    <property type="term" value="F:transcription coactivator activity"/>
    <property type="evidence" value="ECO:0007669"/>
    <property type="project" value="TreeGrafter"/>
</dbReference>
<keyword evidence="5" id="KW-0539">Nucleus</keyword>
<gene>
    <name evidence="9" type="ORF">QSP1433_LOCUS2227</name>
</gene>
<evidence type="ECO:0000256" key="5">
    <source>
        <dbReference type="ARBA" id="ARBA00023242"/>
    </source>
</evidence>
<accession>A0A7S2W5U5</accession>
<feature type="region of interest" description="Disordered" evidence="6">
    <location>
        <begin position="139"/>
        <end position="168"/>
    </location>
</feature>
<evidence type="ECO:0000256" key="6">
    <source>
        <dbReference type="SAM" id="MobiDB-lite"/>
    </source>
</evidence>
<feature type="domain" description="TATA box binding protein associated factor (TAF) histone-like fold" evidence="8">
    <location>
        <begin position="3"/>
        <end position="65"/>
    </location>
</feature>
<organism evidence="9">
    <name type="scientific">Mucochytrium quahogii</name>
    <dbReference type="NCBI Taxonomy" id="96639"/>
    <lineage>
        <taxon>Eukaryota</taxon>
        <taxon>Sar</taxon>
        <taxon>Stramenopiles</taxon>
        <taxon>Bigyra</taxon>
        <taxon>Labyrinthulomycetes</taxon>
        <taxon>Thraustochytrida</taxon>
        <taxon>Thraustochytriidae</taxon>
        <taxon>Mucochytrium</taxon>
    </lineage>
</organism>
<dbReference type="GO" id="GO:0000124">
    <property type="term" value="C:SAGA complex"/>
    <property type="evidence" value="ECO:0007669"/>
    <property type="project" value="InterPro"/>
</dbReference>
<dbReference type="Gene3D" id="1.10.20.10">
    <property type="entry name" value="Histone, subunit A"/>
    <property type="match status" value="1"/>
</dbReference>
<proteinExistence type="inferred from homology"/>
<dbReference type="InterPro" id="IPR046344">
    <property type="entry name" value="TAF6_C_sf"/>
</dbReference>
<keyword evidence="3" id="KW-0805">Transcription regulation</keyword>
<dbReference type="GO" id="GO:0046982">
    <property type="term" value="F:protein heterodimerization activity"/>
    <property type="evidence" value="ECO:0007669"/>
    <property type="project" value="InterPro"/>
</dbReference>
<dbReference type="GO" id="GO:0046695">
    <property type="term" value="C:SLIK (SAGA-like) complex"/>
    <property type="evidence" value="ECO:0007669"/>
    <property type="project" value="InterPro"/>
</dbReference>
<dbReference type="CDD" id="cd22931">
    <property type="entry name" value="HFD_TAF6"/>
    <property type="match status" value="1"/>
</dbReference>
<dbReference type="InterPro" id="IPR004823">
    <property type="entry name" value="TAF_TATA-bd_Histone-like_dom"/>
</dbReference>
<name>A0A7S2W5U5_9STRA</name>
<feature type="transmembrane region" description="Helical" evidence="7">
    <location>
        <begin position="340"/>
        <end position="361"/>
    </location>
</feature>
<reference evidence="9" key="1">
    <citation type="submission" date="2021-01" db="EMBL/GenBank/DDBJ databases">
        <authorList>
            <person name="Corre E."/>
            <person name="Pelletier E."/>
            <person name="Niang G."/>
            <person name="Scheremetjew M."/>
            <person name="Finn R."/>
            <person name="Kale V."/>
            <person name="Holt S."/>
            <person name="Cochrane G."/>
            <person name="Meng A."/>
            <person name="Brown T."/>
            <person name="Cohen L."/>
        </authorList>
    </citation>
    <scope>NUCLEOTIDE SEQUENCE</scope>
    <source>
        <strain evidence="9">NY070348D</strain>
    </source>
</reference>
<protein>
    <recommendedName>
        <fullName evidence="8">TATA box binding protein associated factor (TAF) histone-like fold domain-containing protein</fullName>
    </recommendedName>
</protein>
<dbReference type="GO" id="GO:0016251">
    <property type="term" value="F:RNA polymerase II general transcription initiation factor activity"/>
    <property type="evidence" value="ECO:0007669"/>
    <property type="project" value="InterPro"/>
</dbReference>
<dbReference type="InterPro" id="IPR009072">
    <property type="entry name" value="Histone-fold"/>
</dbReference>
<comment type="similarity">
    <text evidence="2">Belongs to the TAF6 family.</text>
</comment>
<evidence type="ECO:0000259" key="8">
    <source>
        <dbReference type="SMART" id="SM00803"/>
    </source>
</evidence>
<dbReference type="Pfam" id="PF02969">
    <property type="entry name" value="TAF"/>
    <property type="match status" value="1"/>
</dbReference>
<keyword evidence="4" id="KW-0804">Transcription</keyword>
<comment type="subcellular location">
    <subcellularLocation>
        <location evidence="1">Nucleus</location>
    </subcellularLocation>
</comment>
<dbReference type="InterPro" id="IPR011442">
    <property type="entry name" value="TAF6_C"/>
</dbReference>
<dbReference type="SUPFAM" id="SSF47113">
    <property type="entry name" value="Histone-fold"/>
    <property type="match status" value="1"/>
</dbReference>
<dbReference type="Gene3D" id="1.25.40.770">
    <property type="entry name" value="TAF6, C-terminal HEAT repeat domain"/>
    <property type="match status" value="1"/>
</dbReference>
<dbReference type="GO" id="GO:0005669">
    <property type="term" value="C:transcription factor TFIID complex"/>
    <property type="evidence" value="ECO:0007669"/>
    <property type="project" value="InterPro"/>
</dbReference>
<evidence type="ECO:0000256" key="7">
    <source>
        <dbReference type="SAM" id="Phobius"/>
    </source>
</evidence>
<dbReference type="AlphaFoldDB" id="A0A7S2W5U5"/>
<sequence length="453" mass="50619">MVEIVSEESVAAIAGELGLDAEAVLARVGGEVEFRLRQLVQDAAKFMRRSRRQKLTTKDINHALKVRGWPLLHGFGVSEPDKFKFLQYQNIFFLEEEDVDMNKIMEESEKMFLPKKIPLRPNFGIHWLAVNGVQPTIAENPNIHHPDSLNETNNEGSGGKVDKRSVTDPTSFVKNDMAKHRLSRELQIYYEKVVFAVIDSALGNRGPAESVYTSLAVDPGLQPLMPYLSKFIFDQVNKSLCNLPLLNSVMRLTRCILINPNLDKELYLHQMMPPILTCIVHRKLCASPFMDHWALRNFAASLIPLIYTQFGETYKDIKPRITKTLRAALLSKDRPMTTQYGAIVGISAMGPLTVQAILLPVMRKLLIRYNKVMRMNGGASPSVLKCLEAQHCIGALQTAFGSFIRACSSPILSKAILLEEHLEPAQVAAAVAGEPILSWAPAENTSSELQLFI</sequence>
<dbReference type="EMBL" id="HBHK01003788">
    <property type="protein sequence ID" value="CAD9667864.1"/>
    <property type="molecule type" value="Transcribed_RNA"/>
</dbReference>
<evidence type="ECO:0000256" key="3">
    <source>
        <dbReference type="ARBA" id="ARBA00023015"/>
    </source>
</evidence>
<evidence type="ECO:0000256" key="4">
    <source>
        <dbReference type="ARBA" id="ARBA00023163"/>
    </source>
</evidence>
<dbReference type="SMART" id="SM00803">
    <property type="entry name" value="TAF"/>
    <property type="match status" value="1"/>
</dbReference>
<dbReference type="GO" id="GO:0051123">
    <property type="term" value="P:RNA polymerase II preinitiation complex assembly"/>
    <property type="evidence" value="ECO:0007669"/>
    <property type="project" value="TreeGrafter"/>
</dbReference>
<keyword evidence="7" id="KW-0472">Membrane</keyword>
<keyword evidence="7" id="KW-0812">Transmembrane</keyword>
<dbReference type="PANTHER" id="PTHR10221:SF9">
    <property type="entry name" value="TRANSCRIPTION INITIATION FACTOR TFIID SUBUNIT 6"/>
    <property type="match status" value="1"/>
</dbReference>
<dbReference type="PANTHER" id="PTHR10221">
    <property type="entry name" value="TRANSCRIPTION INITIATION FACTOR TFIID SUBUNIT 6"/>
    <property type="match status" value="1"/>
</dbReference>
<dbReference type="CDD" id="cd08050">
    <property type="entry name" value="TAF6C"/>
    <property type="match status" value="1"/>
</dbReference>
<dbReference type="Pfam" id="PF07571">
    <property type="entry name" value="TAF6_C"/>
    <property type="match status" value="1"/>
</dbReference>